<accession>A0AAD4UX43</accession>
<protein>
    <recommendedName>
        <fullName evidence="1">F-box domain-containing protein</fullName>
    </recommendedName>
</protein>
<dbReference type="InterPro" id="IPR036047">
    <property type="entry name" value="F-box-like_dom_sf"/>
</dbReference>
<organism evidence="2 3">
    <name type="scientific">Prunus dulcis</name>
    <name type="common">Almond</name>
    <name type="synonym">Amygdalus dulcis</name>
    <dbReference type="NCBI Taxonomy" id="3755"/>
    <lineage>
        <taxon>Eukaryota</taxon>
        <taxon>Viridiplantae</taxon>
        <taxon>Streptophyta</taxon>
        <taxon>Embryophyta</taxon>
        <taxon>Tracheophyta</taxon>
        <taxon>Spermatophyta</taxon>
        <taxon>Magnoliopsida</taxon>
        <taxon>eudicotyledons</taxon>
        <taxon>Gunneridae</taxon>
        <taxon>Pentapetalae</taxon>
        <taxon>rosids</taxon>
        <taxon>fabids</taxon>
        <taxon>Rosales</taxon>
        <taxon>Rosaceae</taxon>
        <taxon>Amygdaloideae</taxon>
        <taxon>Amygdaleae</taxon>
        <taxon>Prunus</taxon>
    </lineage>
</organism>
<sequence>MAEAISSTLDSEWPPSHVLHLILEKLTSTSDNIRFGTVCKHWRSVALDQKPRPLKSCHKQLPIHIDYHRRQDNRDATDGISNKAIMD</sequence>
<dbReference type="EMBL" id="JAJFAZ020000008">
    <property type="protein sequence ID" value="KAI5313557.1"/>
    <property type="molecule type" value="Genomic_DNA"/>
</dbReference>
<reference evidence="2 3" key="1">
    <citation type="journal article" date="2022" name="G3 (Bethesda)">
        <title>Whole-genome sequence and methylome profiling of the almond [Prunus dulcis (Mill.) D.A. Webb] cultivar 'Nonpareil'.</title>
        <authorList>
            <person name="D'Amico-Willman K.M."/>
            <person name="Ouma W.Z."/>
            <person name="Meulia T."/>
            <person name="Sideli G.M."/>
            <person name="Gradziel T.M."/>
            <person name="Fresnedo-Ramirez J."/>
        </authorList>
    </citation>
    <scope>NUCLEOTIDE SEQUENCE [LARGE SCALE GENOMIC DNA]</scope>
    <source>
        <strain evidence="2">Clone GOH B32 T37-40</strain>
    </source>
</reference>
<gene>
    <name evidence="2" type="ORF">L3X38_042733</name>
</gene>
<dbReference type="AlphaFoldDB" id="A0AAD4UX43"/>
<keyword evidence="3" id="KW-1185">Reference proteome</keyword>
<dbReference type="SUPFAM" id="SSF81383">
    <property type="entry name" value="F-box domain"/>
    <property type="match status" value="1"/>
</dbReference>
<evidence type="ECO:0000313" key="3">
    <source>
        <dbReference type="Proteomes" id="UP001054821"/>
    </source>
</evidence>
<dbReference type="Pfam" id="PF12937">
    <property type="entry name" value="F-box-like"/>
    <property type="match status" value="1"/>
</dbReference>
<feature type="domain" description="F-box" evidence="1">
    <location>
        <begin position="15"/>
        <end position="48"/>
    </location>
</feature>
<dbReference type="Proteomes" id="UP001054821">
    <property type="component" value="Chromosome 8"/>
</dbReference>
<name>A0AAD4UX43_PRUDU</name>
<evidence type="ECO:0000313" key="2">
    <source>
        <dbReference type="EMBL" id="KAI5313557.1"/>
    </source>
</evidence>
<proteinExistence type="predicted"/>
<evidence type="ECO:0000259" key="1">
    <source>
        <dbReference type="Pfam" id="PF12937"/>
    </source>
</evidence>
<dbReference type="Gene3D" id="1.20.1280.50">
    <property type="match status" value="1"/>
</dbReference>
<comment type="caution">
    <text evidence="2">The sequence shown here is derived from an EMBL/GenBank/DDBJ whole genome shotgun (WGS) entry which is preliminary data.</text>
</comment>
<dbReference type="InterPro" id="IPR001810">
    <property type="entry name" value="F-box_dom"/>
</dbReference>